<keyword evidence="2" id="KW-1185">Reference proteome</keyword>
<dbReference type="Gene3D" id="3.30.200.20">
    <property type="entry name" value="Phosphorylase Kinase, domain 1"/>
    <property type="match status" value="1"/>
</dbReference>
<name>A0A8H5NCW9_9HYPO</name>
<evidence type="ECO:0000313" key="2">
    <source>
        <dbReference type="Proteomes" id="UP000582016"/>
    </source>
</evidence>
<organism evidence="1 2">
    <name type="scientific">Fusarium phyllophilum</name>
    <dbReference type="NCBI Taxonomy" id="47803"/>
    <lineage>
        <taxon>Eukaryota</taxon>
        <taxon>Fungi</taxon>
        <taxon>Dikarya</taxon>
        <taxon>Ascomycota</taxon>
        <taxon>Pezizomycotina</taxon>
        <taxon>Sordariomycetes</taxon>
        <taxon>Hypocreomycetidae</taxon>
        <taxon>Hypocreales</taxon>
        <taxon>Nectriaceae</taxon>
        <taxon>Fusarium</taxon>
        <taxon>Fusarium fujikuroi species complex</taxon>
    </lineage>
</organism>
<dbReference type="AlphaFoldDB" id="A0A8H5NCW9"/>
<proteinExistence type="predicted"/>
<keyword evidence="1" id="KW-0808">Transferase</keyword>
<evidence type="ECO:0000313" key="1">
    <source>
        <dbReference type="EMBL" id="KAF5560228.1"/>
    </source>
</evidence>
<dbReference type="InterPro" id="IPR011009">
    <property type="entry name" value="Kinase-like_dom_sf"/>
</dbReference>
<comment type="caution">
    <text evidence="1">The sequence shown here is derived from an EMBL/GenBank/DDBJ whole genome shotgun (WGS) entry which is preliminary data.</text>
</comment>
<dbReference type="EMBL" id="JAAOAQ010000238">
    <property type="protein sequence ID" value="KAF5560228.1"/>
    <property type="molecule type" value="Genomic_DNA"/>
</dbReference>
<sequence>MGENSRSEYSRSIFQRAAKTSRRSKRMLHRMIRAWPLMALYQRPWPISSAVAPRLDPSILVEEDKIPKYHADRFYPIHLGQFLNGRYQIAAKLGYGANSTVRLAQDLNRLAASSRSSQNDMIYLTCRRWHWSSEKYVAIKVNATNQRSRRPKEHELDIMRHISQVNPKHRGWHFIRKFSDSSELQGALGSQSLTRAVDMATNRAWVLELAWTYTRVSGL</sequence>
<keyword evidence="1" id="KW-0418">Kinase</keyword>
<gene>
    <name evidence="1" type="ORF">FPHYL_6741</name>
</gene>
<dbReference type="SUPFAM" id="SSF56112">
    <property type="entry name" value="Protein kinase-like (PK-like)"/>
    <property type="match status" value="1"/>
</dbReference>
<dbReference type="Proteomes" id="UP000582016">
    <property type="component" value="Unassembled WGS sequence"/>
</dbReference>
<dbReference type="OrthoDB" id="5979581at2759"/>
<protein>
    <submittedName>
        <fullName evidence="1">CMGC SRPK kinase</fullName>
    </submittedName>
</protein>
<dbReference type="GO" id="GO:0016301">
    <property type="term" value="F:kinase activity"/>
    <property type="evidence" value="ECO:0007669"/>
    <property type="project" value="UniProtKB-KW"/>
</dbReference>
<reference evidence="1 2" key="1">
    <citation type="submission" date="2020-05" db="EMBL/GenBank/DDBJ databases">
        <title>Identification and distribution of gene clusters putatively required for synthesis of sphingolipid metabolism inhibitors in phylogenetically diverse species of the filamentous fungus Fusarium.</title>
        <authorList>
            <person name="Kim H.-S."/>
            <person name="Busman M."/>
            <person name="Brown D.W."/>
            <person name="Divon H."/>
            <person name="Uhlig S."/>
            <person name="Proctor R.H."/>
        </authorList>
    </citation>
    <scope>NUCLEOTIDE SEQUENCE [LARGE SCALE GENOMIC DNA]</scope>
    <source>
        <strain evidence="1 2">NRRL 13617</strain>
    </source>
</reference>
<dbReference type="Gene3D" id="1.10.510.10">
    <property type="entry name" value="Transferase(Phosphotransferase) domain 1"/>
    <property type="match status" value="1"/>
</dbReference>
<accession>A0A8H5NCW9</accession>